<name>A0A521FA49_9RHOB</name>
<dbReference type="SUPFAM" id="SSF159270">
    <property type="entry name" value="YmcC-like"/>
    <property type="match status" value="1"/>
</dbReference>
<dbReference type="Gene3D" id="2.40.360.10">
    <property type="entry name" value="YmcC-like"/>
    <property type="match status" value="1"/>
</dbReference>
<evidence type="ECO:0000313" key="1">
    <source>
        <dbReference type="EMBL" id="SMO92380.1"/>
    </source>
</evidence>
<dbReference type="EMBL" id="FXTO01000025">
    <property type="protein sequence ID" value="SMO92380.1"/>
    <property type="molecule type" value="Genomic_DNA"/>
</dbReference>
<dbReference type="AlphaFoldDB" id="A0A521FA49"/>
<organism evidence="1 2">
    <name type="scientific">Thalassovita litoralis</name>
    <dbReference type="NCBI Taxonomy" id="1010611"/>
    <lineage>
        <taxon>Bacteria</taxon>
        <taxon>Pseudomonadati</taxon>
        <taxon>Pseudomonadota</taxon>
        <taxon>Alphaproteobacteria</taxon>
        <taxon>Rhodobacterales</taxon>
        <taxon>Roseobacteraceae</taxon>
        <taxon>Thalassovita</taxon>
    </lineage>
</organism>
<gene>
    <name evidence="1" type="ORF">SAMN06265173_1252</name>
</gene>
<keyword evidence="2" id="KW-1185">Reference proteome</keyword>
<keyword evidence="1" id="KW-0449">Lipoprotein</keyword>
<dbReference type="InterPro" id="IPR023373">
    <property type="entry name" value="YmcC_sf"/>
</dbReference>
<accession>A0A521FA49</accession>
<proteinExistence type="predicted"/>
<dbReference type="Proteomes" id="UP000316030">
    <property type="component" value="Unassembled WGS sequence"/>
</dbReference>
<evidence type="ECO:0000313" key="2">
    <source>
        <dbReference type="Proteomes" id="UP000316030"/>
    </source>
</evidence>
<dbReference type="OrthoDB" id="6237231at2"/>
<protein>
    <submittedName>
        <fullName evidence="1">Group 4 capsule polysaccharide lipoprotein gfcB, YjbF</fullName>
    </submittedName>
</protein>
<sequence length="233" mass="25002">MGAFLAMSSSIKTLVKAPILAGLAALMLAGCGNDANRGNMTEMLKSSLPFLGKKTAGAPQPMNIPQVLANTTAPLTLIVQKDLNNTSVLVLQIEQNGAYRTYSTAGKQTLTFRQGLVTATRGLGNDMMSASVSESLALIRARKSGTAKRVLRYLDGANNVIAFEFNCQMFVTGSGQVRQGVVSANTVELTENCVADSRKFTNTYQVDASGMILSSRQWIAPLQGYYDIKVLRH</sequence>
<dbReference type="Pfam" id="PF11102">
    <property type="entry name" value="YjbF"/>
    <property type="match status" value="1"/>
</dbReference>
<reference evidence="1 2" key="1">
    <citation type="submission" date="2017-05" db="EMBL/GenBank/DDBJ databases">
        <authorList>
            <person name="Varghese N."/>
            <person name="Submissions S."/>
        </authorList>
    </citation>
    <scope>NUCLEOTIDE SEQUENCE [LARGE SCALE GENOMIC DNA]</scope>
    <source>
        <strain evidence="1 2">DSM 29506</strain>
    </source>
</reference>
<dbReference type="InterPro" id="IPR021308">
    <property type="entry name" value="GfcB"/>
</dbReference>